<dbReference type="Pfam" id="PF13661">
    <property type="entry name" value="2OG-FeII_Oxy_4"/>
    <property type="match status" value="1"/>
</dbReference>
<feature type="domain" description="Prolyl 3,4-dihydroxylase TPA1/OFD1 N-terminal" evidence="4">
    <location>
        <begin position="18"/>
        <end position="125"/>
    </location>
</feature>
<feature type="region of interest" description="Disordered" evidence="2">
    <location>
        <begin position="460"/>
        <end position="515"/>
    </location>
</feature>
<dbReference type="GO" id="GO:0006449">
    <property type="term" value="P:regulation of translational termination"/>
    <property type="evidence" value="ECO:0007669"/>
    <property type="project" value="TreeGrafter"/>
</dbReference>
<evidence type="ECO:0000313" key="6">
    <source>
        <dbReference type="Proteomes" id="UP000728185"/>
    </source>
</evidence>
<feature type="compositionally biased region" description="Acidic residues" evidence="2">
    <location>
        <begin position="473"/>
        <end position="508"/>
    </location>
</feature>
<evidence type="ECO:0000256" key="1">
    <source>
        <dbReference type="ARBA" id="ARBA00022896"/>
    </source>
</evidence>
<dbReference type="InterPro" id="IPR019601">
    <property type="entry name" value="Oxoglutarate/Fe-dep_Oase_C"/>
</dbReference>
<evidence type="ECO:0000256" key="2">
    <source>
        <dbReference type="SAM" id="MobiDB-lite"/>
    </source>
</evidence>
<gene>
    <name evidence="5" type="ORF">FBUS_03051</name>
</gene>
<dbReference type="EMBL" id="LUCM01010546">
    <property type="protein sequence ID" value="KAA0185335.1"/>
    <property type="molecule type" value="Genomic_DNA"/>
</dbReference>
<accession>A0A8E0VD45</accession>
<sequence>MRFAGFINLHSYVPCVHSNSDALLCHDDELEGRRIAFIWYLVPKDWDGTKDGGFLQLFSCQKDNQEVYRPNPHSPPARLDPWKIHASLSPRRNQFAFFEVSAYSFHQVTEILSDKERVSLHGWFHGESLPRPAEREHPTRVPRITPTHIEEELVYRWLNPIYIDMTQQSKIRRRFVRASEIQLVNFLKADRWTELIKALSTLDYDQIWTPVGPYNRKNFHSITRELFSGKEDRLPGSLRQLYRLFTSEAMLVILSDLTGIRFHPQSTMLNMNSPTIQDNSVSEAKRARTAEDVIRTNSAKSSQCASMTEPQLRRWGPGCYSLLSDTELVGGSWRVEAVLHLAGYGMSTKRANKVNTVPGASETSTLEAFTSCWDSSWGGQIVYVAKDEQDDLLTVRPSDNALTLVYVGPDTASFVQYINHSAKPIPISTVDVHCVNAVRSTEAFAYDLALTYYEPLSDVQSEAEVDATTNEDLGSDDEEEKEDEDDGDTGDGASDNDDDLPQDGDDEIPTNGSDR</sequence>
<dbReference type="Proteomes" id="UP000728185">
    <property type="component" value="Unassembled WGS sequence"/>
</dbReference>
<evidence type="ECO:0000259" key="4">
    <source>
        <dbReference type="Pfam" id="PF13661"/>
    </source>
</evidence>
<dbReference type="PANTHER" id="PTHR12117">
    <property type="entry name" value="HISTONE ACETYLTRANSFERASE COMPLEX"/>
    <property type="match status" value="1"/>
</dbReference>
<dbReference type="GO" id="GO:0031543">
    <property type="term" value="F:peptidyl-proline dioxygenase activity"/>
    <property type="evidence" value="ECO:0007669"/>
    <property type="project" value="TreeGrafter"/>
</dbReference>
<dbReference type="PANTHER" id="PTHR12117:SF0">
    <property type="entry name" value="PROLYL 3-HYDROXYLASE OGFOD1"/>
    <property type="match status" value="1"/>
</dbReference>
<name>A0A8E0VD45_9TREM</name>
<dbReference type="Gene3D" id="2.60.120.620">
    <property type="entry name" value="q2cbj1_9rhob like domain"/>
    <property type="match status" value="2"/>
</dbReference>
<evidence type="ECO:0000313" key="5">
    <source>
        <dbReference type="EMBL" id="KAA0185335.1"/>
    </source>
</evidence>
<dbReference type="Pfam" id="PF10637">
    <property type="entry name" value="Ofd1_CTDD"/>
    <property type="match status" value="1"/>
</dbReference>
<dbReference type="InterPro" id="IPR039558">
    <property type="entry name" value="TPA1/OFD1_N"/>
</dbReference>
<organism evidence="5 6">
    <name type="scientific">Fasciolopsis buskii</name>
    <dbReference type="NCBI Taxonomy" id="27845"/>
    <lineage>
        <taxon>Eukaryota</taxon>
        <taxon>Metazoa</taxon>
        <taxon>Spiralia</taxon>
        <taxon>Lophotrochozoa</taxon>
        <taxon>Platyhelminthes</taxon>
        <taxon>Trematoda</taxon>
        <taxon>Digenea</taxon>
        <taxon>Plagiorchiida</taxon>
        <taxon>Echinostomata</taxon>
        <taxon>Echinostomatoidea</taxon>
        <taxon>Fasciolidae</taxon>
        <taxon>Fasciolopsis</taxon>
    </lineage>
</organism>
<reference evidence="5" key="1">
    <citation type="submission" date="2019-05" db="EMBL/GenBank/DDBJ databases">
        <title>Annotation for the trematode Fasciolopsis buski.</title>
        <authorList>
            <person name="Choi Y.-J."/>
        </authorList>
    </citation>
    <scope>NUCLEOTIDE SEQUENCE</scope>
    <source>
        <strain evidence="5">HT</strain>
        <tissue evidence="5">Whole worm</tissue>
    </source>
</reference>
<protein>
    <submittedName>
        <fullName evidence="5">2-oxoglutarate and iron-dependent oxygenase domain-containing protein 1</fullName>
    </submittedName>
</protein>
<dbReference type="AlphaFoldDB" id="A0A8E0VD45"/>
<evidence type="ECO:0000259" key="3">
    <source>
        <dbReference type="Pfam" id="PF10637"/>
    </source>
</evidence>
<comment type="caution">
    <text evidence="5">The sequence shown here is derived from an EMBL/GenBank/DDBJ whole genome shotgun (WGS) entry which is preliminary data.</text>
</comment>
<keyword evidence="6" id="KW-1185">Reference proteome</keyword>
<dbReference type="OrthoDB" id="430522at2759"/>
<dbReference type="GO" id="GO:0031418">
    <property type="term" value="F:L-ascorbic acid binding"/>
    <property type="evidence" value="ECO:0007669"/>
    <property type="project" value="UniProtKB-KW"/>
</dbReference>
<dbReference type="GO" id="GO:0005737">
    <property type="term" value="C:cytoplasm"/>
    <property type="evidence" value="ECO:0007669"/>
    <property type="project" value="TreeGrafter"/>
</dbReference>
<keyword evidence="1" id="KW-0847">Vitamin C</keyword>
<dbReference type="GO" id="GO:0005506">
    <property type="term" value="F:iron ion binding"/>
    <property type="evidence" value="ECO:0007669"/>
    <property type="project" value="InterPro"/>
</dbReference>
<proteinExistence type="predicted"/>
<dbReference type="InterPro" id="IPR051842">
    <property type="entry name" value="uS12_prolyl_hydroxylase"/>
</dbReference>
<feature type="domain" description="Oxoglutarate/iron-dependent oxygenase C-terminal degradation" evidence="3">
    <location>
        <begin position="154"/>
        <end position="435"/>
    </location>
</feature>